<feature type="domain" description="PNPLA" evidence="5">
    <location>
        <begin position="4"/>
        <end position="191"/>
    </location>
</feature>
<dbReference type="EMBL" id="JANJZL010000003">
    <property type="protein sequence ID" value="MCR2043848.1"/>
    <property type="molecule type" value="Genomic_DNA"/>
</dbReference>
<keyword evidence="2 4" id="KW-0442">Lipid degradation</keyword>
<feature type="active site" description="Nucleophile" evidence="4">
    <location>
        <position position="37"/>
    </location>
</feature>
<dbReference type="Pfam" id="PF01734">
    <property type="entry name" value="Patatin"/>
    <property type="match status" value="1"/>
</dbReference>
<gene>
    <name evidence="6" type="ORF">NSA23_06910</name>
</gene>
<dbReference type="AlphaFoldDB" id="A0A9X2MGX6"/>
<feature type="short sequence motif" description="GXSXG" evidence="4">
    <location>
        <begin position="35"/>
        <end position="39"/>
    </location>
</feature>
<proteinExistence type="predicted"/>
<accession>A0A9X2MGX6</accession>
<dbReference type="RefSeq" id="WP_042680606.1">
    <property type="nucleotide sequence ID" value="NZ_CABKTM010000020.1"/>
</dbReference>
<dbReference type="OrthoDB" id="9770965at2"/>
<dbReference type="InterPro" id="IPR002641">
    <property type="entry name" value="PNPLA_dom"/>
</dbReference>
<evidence type="ECO:0000259" key="5">
    <source>
        <dbReference type="PROSITE" id="PS51635"/>
    </source>
</evidence>
<evidence type="ECO:0000256" key="3">
    <source>
        <dbReference type="ARBA" id="ARBA00023098"/>
    </source>
</evidence>
<dbReference type="SUPFAM" id="SSF52151">
    <property type="entry name" value="FabD/lysophospholipase-like"/>
    <property type="match status" value="1"/>
</dbReference>
<dbReference type="Proteomes" id="UP001142078">
    <property type="component" value="Unassembled WGS sequence"/>
</dbReference>
<evidence type="ECO:0000256" key="2">
    <source>
        <dbReference type="ARBA" id="ARBA00022963"/>
    </source>
</evidence>
<dbReference type="InterPro" id="IPR016035">
    <property type="entry name" value="Acyl_Trfase/lysoPLipase"/>
</dbReference>
<dbReference type="Gene3D" id="3.40.1090.10">
    <property type="entry name" value="Cytosolic phospholipase A2 catalytic domain"/>
    <property type="match status" value="2"/>
</dbReference>
<feature type="short sequence motif" description="DGA/G" evidence="4">
    <location>
        <begin position="178"/>
        <end position="180"/>
    </location>
</feature>
<evidence type="ECO:0000256" key="1">
    <source>
        <dbReference type="ARBA" id="ARBA00022801"/>
    </source>
</evidence>
<dbReference type="PROSITE" id="PS51635">
    <property type="entry name" value="PNPLA"/>
    <property type="match status" value="1"/>
</dbReference>
<keyword evidence="1 4" id="KW-0378">Hydrolase</keyword>
<protein>
    <submittedName>
        <fullName evidence="6">Patatin-like phospholipase family protein</fullName>
    </submittedName>
</protein>
<dbReference type="InterPro" id="IPR050301">
    <property type="entry name" value="NTE"/>
</dbReference>
<dbReference type="GO" id="GO:0016787">
    <property type="term" value="F:hydrolase activity"/>
    <property type="evidence" value="ECO:0007669"/>
    <property type="project" value="UniProtKB-UniRule"/>
</dbReference>
<sequence>MYGLVLEGGGAKGAYHIGAYKAIREMDIQIGGVAGTSVGALNGAAIVQDEFDKAYELWENMSYSRVIDVNDEEIQKFKKGKLDIEDFKILGEKIKGVIDEKGIDITPLKRLLTELIDEEKVRNSGKDFGIVTVSLTDLKPLELYIEDIPEGKLVEYLLASAYLPVFKKEKIDGKKYIDGAIYNNLPIELLSSKGYKDLIAIRTHGSGRLKKIDINDLNIIYISPNEDLGRTLDFDTEVARKNLKLGYYDGLKALKGLKGYKYYIESEKDEDYFLDMFLNTEEEKVLRIGEIFGIKDIPYRRALFEFIIPKLSNVLGMEKENSYQEIVIRFLEEMAILYDIEKFKVYDYDELLNIVKENHKTREKTEGENFLYKIVNKVDFLSPFNKEDIIKNIADIIF</sequence>
<dbReference type="CDD" id="cd07209">
    <property type="entry name" value="Pat_hypo_Ecoli_Z1214_like"/>
    <property type="match status" value="1"/>
</dbReference>
<keyword evidence="3 4" id="KW-0443">Lipid metabolism</keyword>
<dbReference type="GO" id="GO:0016042">
    <property type="term" value="P:lipid catabolic process"/>
    <property type="evidence" value="ECO:0007669"/>
    <property type="project" value="UniProtKB-UniRule"/>
</dbReference>
<feature type="short sequence motif" description="GXGXXG" evidence="4">
    <location>
        <begin position="8"/>
        <end position="13"/>
    </location>
</feature>
<evidence type="ECO:0000313" key="7">
    <source>
        <dbReference type="Proteomes" id="UP001142078"/>
    </source>
</evidence>
<evidence type="ECO:0000256" key="4">
    <source>
        <dbReference type="PROSITE-ProRule" id="PRU01161"/>
    </source>
</evidence>
<comment type="caution">
    <text evidence="6">The sequence shown here is derived from an EMBL/GenBank/DDBJ whole genome shotgun (WGS) entry which is preliminary data.</text>
</comment>
<evidence type="ECO:0000313" key="6">
    <source>
        <dbReference type="EMBL" id="MCR2043848.1"/>
    </source>
</evidence>
<reference evidence="6" key="1">
    <citation type="submission" date="2022-07" db="EMBL/GenBank/DDBJ databases">
        <title>Enhanced cultured diversity of the mouse gut microbiota enables custom-made synthetic communities.</title>
        <authorList>
            <person name="Afrizal A."/>
        </authorList>
    </citation>
    <scope>NUCLEOTIDE SEQUENCE</scope>
    <source>
        <strain evidence="6">DSM 29482</strain>
    </source>
</reference>
<dbReference type="PANTHER" id="PTHR14226">
    <property type="entry name" value="NEUROPATHY TARGET ESTERASE/SWISS CHEESE D.MELANOGASTER"/>
    <property type="match status" value="1"/>
</dbReference>
<organism evidence="6 7">
    <name type="scientific">Anaerosalibacter massiliensis</name>
    <dbReference type="NCBI Taxonomy" id="1347392"/>
    <lineage>
        <taxon>Bacteria</taxon>
        <taxon>Bacillati</taxon>
        <taxon>Bacillota</taxon>
        <taxon>Tissierellia</taxon>
        <taxon>Tissierellales</taxon>
        <taxon>Sporanaerobacteraceae</taxon>
        <taxon>Anaerosalibacter</taxon>
    </lineage>
</organism>
<name>A0A9X2MGX6_9FIRM</name>
<dbReference type="PANTHER" id="PTHR14226:SF29">
    <property type="entry name" value="NEUROPATHY TARGET ESTERASE SWS"/>
    <property type="match status" value="1"/>
</dbReference>
<feature type="active site" description="Proton acceptor" evidence="4">
    <location>
        <position position="178"/>
    </location>
</feature>
<keyword evidence="7" id="KW-1185">Reference proteome</keyword>